<feature type="transmembrane region" description="Helical" evidence="4">
    <location>
        <begin position="210"/>
        <end position="229"/>
    </location>
</feature>
<evidence type="ECO:0000256" key="2">
    <source>
        <dbReference type="ARBA" id="ARBA00006727"/>
    </source>
</evidence>
<dbReference type="GO" id="GO:0022857">
    <property type="term" value="F:transmembrane transporter activity"/>
    <property type="evidence" value="ECO:0007669"/>
    <property type="project" value="InterPro"/>
</dbReference>
<comment type="similarity">
    <text evidence="2">Belongs to the major facilitator superfamily. Monocarboxylate porter (TC 2.A.1.13) family.</text>
</comment>
<feature type="transmembrane region" description="Helical" evidence="4">
    <location>
        <begin position="370"/>
        <end position="387"/>
    </location>
</feature>
<feature type="transmembrane region" description="Helical" evidence="4">
    <location>
        <begin position="269"/>
        <end position="288"/>
    </location>
</feature>
<keyword evidence="4" id="KW-1133">Transmembrane helix</keyword>
<feature type="transmembrane region" description="Helical" evidence="4">
    <location>
        <begin position="300"/>
        <end position="317"/>
    </location>
</feature>
<feature type="transmembrane region" description="Helical" evidence="4">
    <location>
        <begin position="329"/>
        <end position="349"/>
    </location>
</feature>
<evidence type="ECO:0000256" key="3">
    <source>
        <dbReference type="SAM" id="MobiDB-lite"/>
    </source>
</evidence>
<protein>
    <submittedName>
        <fullName evidence="6">MFS general substrate transporter</fullName>
    </submittedName>
</protein>
<keyword evidence="4" id="KW-0812">Transmembrane</keyword>
<feature type="region of interest" description="Disordered" evidence="3">
    <location>
        <begin position="80"/>
        <end position="129"/>
    </location>
</feature>
<dbReference type="Proteomes" id="UP000188533">
    <property type="component" value="Unassembled WGS sequence"/>
</dbReference>
<sequence>MMCRYGLVAVVMDVCKRIPLYAHDHARRPRIEQDHRSQTCKAWISYLNNSLQVQRVDHKAKSKLMNKLAHYSRPLKHAVGLKLDPDMPRSNNNTPSRLHVTNLSSSPMASRDYSERQERPPYVPTPDSLSYDEGAFKDIEKSLPIEKCTAIPTLQESTPIDDTPDGGLHAWLVLFGAMCIAFTTSGYMSAWGVFQAYYEHSILQDSSPSTIAWIGSIQQSFLYIPTLIFSRLLDMGYFRTMLTSASVVFIVATFLIAQCHVYWQFLLCQGLLTGVAAGVFSGPVIAILSQWFRKRRGLALGLYAAGASLGGTVLPITAKALIPTIGFPWTIRVIALIIMFGLALGNLTIKQRRSSSLVKGSLFDFSPMRSHAFLVYCFAAFFVYLGYYSFTTYVAALAINIGVSTSFSFYLVSICNACSGVSRITSGLTADRTGAMNLMIPFITLSVVVYCVWPFARAEVSLVIISVLYGVSIGPFASLFSSPVLDLGEKDQLGRRIGILMSMVGIAMLVGAPITGAVDKSRGPIAMGLYAGSMMLFGAILMMIVRHMKTDESISCYASCEPVSQFRLVIESRYARSIKGTLPVSVG</sequence>
<feature type="compositionally biased region" description="Polar residues" evidence="3">
    <location>
        <begin position="89"/>
        <end position="108"/>
    </location>
</feature>
<dbReference type="PANTHER" id="PTHR11360">
    <property type="entry name" value="MONOCARBOXYLATE TRANSPORTER"/>
    <property type="match status" value="1"/>
</dbReference>
<keyword evidence="7" id="KW-1185">Reference proteome</keyword>
<evidence type="ECO:0000313" key="6">
    <source>
        <dbReference type="EMBL" id="GAW02887.1"/>
    </source>
</evidence>
<dbReference type="Gene3D" id="1.20.1250.20">
    <property type="entry name" value="MFS general substrate transporter like domains"/>
    <property type="match status" value="2"/>
</dbReference>
<evidence type="ECO:0000313" key="7">
    <source>
        <dbReference type="Proteomes" id="UP000188533"/>
    </source>
</evidence>
<comment type="caution">
    <text evidence="6">The sequence shown here is derived from an EMBL/GenBank/DDBJ whole genome shotgun (WGS) entry which is preliminary data.</text>
</comment>
<proteinExistence type="inferred from homology"/>
<dbReference type="InterPro" id="IPR050327">
    <property type="entry name" value="Proton-linked_MCT"/>
</dbReference>
<dbReference type="EMBL" id="BDGU01000118">
    <property type="protein sequence ID" value="GAW02887.1"/>
    <property type="molecule type" value="Genomic_DNA"/>
</dbReference>
<dbReference type="AlphaFoldDB" id="A0A1Q3E6J2"/>
<gene>
    <name evidence="6" type="ORF">LENED_004567</name>
</gene>
<reference evidence="6 7" key="1">
    <citation type="submission" date="2016-08" db="EMBL/GenBank/DDBJ databases">
        <authorList>
            <consortium name="Lentinula edodes genome sequencing consortium"/>
            <person name="Sakamoto Y."/>
            <person name="Nakade K."/>
            <person name="Sato S."/>
            <person name="Yoshida Y."/>
            <person name="Miyazaki K."/>
            <person name="Natsume S."/>
            <person name="Konno N."/>
        </authorList>
    </citation>
    <scope>NUCLEOTIDE SEQUENCE [LARGE SCALE GENOMIC DNA]</scope>
    <source>
        <strain evidence="6 7">NBRC 111202</strain>
    </source>
</reference>
<feature type="transmembrane region" description="Helical" evidence="4">
    <location>
        <begin position="170"/>
        <end position="190"/>
    </location>
</feature>
<dbReference type="InterPro" id="IPR036259">
    <property type="entry name" value="MFS_trans_sf"/>
</dbReference>
<dbReference type="Pfam" id="PF07690">
    <property type="entry name" value="MFS_1"/>
    <property type="match status" value="1"/>
</dbReference>
<evidence type="ECO:0000256" key="4">
    <source>
        <dbReference type="SAM" id="Phobius"/>
    </source>
</evidence>
<dbReference type="GO" id="GO:0016020">
    <property type="term" value="C:membrane"/>
    <property type="evidence" value="ECO:0007669"/>
    <property type="project" value="UniProtKB-SubCell"/>
</dbReference>
<reference evidence="6 7" key="2">
    <citation type="submission" date="2017-02" db="EMBL/GenBank/DDBJ databases">
        <title>A genome survey and senescence transcriptome analysis in Lentinula edodes.</title>
        <authorList>
            <person name="Sakamoto Y."/>
            <person name="Nakade K."/>
            <person name="Sato S."/>
            <person name="Yoshida Y."/>
            <person name="Miyazaki K."/>
            <person name="Natsume S."/>
            <person name="Konno N."/>
        </authorList>
    </citation>
    <scope>NUCLEOTIDE SEQUENCE [LARGE SCALE GENOMIC DNA]</scope>
    <source>
        <strain evidence="6 7">NBRC 111202</strain>
    </source>
</reference>
<dbReference type="PROSITE" id="PS50850">
    <property type="entry name" value="MFS"/>
    <property type="match status" value="1"/>
</dbReference>
<dbReference type="SUPFAM" id="SSF103473">
    <property type="entry name" value="MFS general substrate transporter"/>
    <property type="match status" value="1"/>
</dbReference>
<accession>A0A1Q3E6J2</accession>
<evidence type="ECO:0000256" key="1">
    <source>
        <dbReference type="ARBA" id="ARBA00004141"/>
    </source>
</evidence>
<feature type="transmembrane region" description="Helical" evidence="4">
    <location>
        <begin position="497"/>
        <end position="518"/>
    </location>
</feature>
<dbReference type="PANTHER" id="PTHR11360:SF319">
    <property type="entry name" value="MAJOR FACILITATOR SUPERFAMILY (MFS) PROFILE DOMAIN-CONTAINING PROTEIN"/>
    <property type="match status" value="1"/>
</dbReference>
<feature type="transmembrane region" description="Helical" evidence="4">
    <location>
        <begin position="435"/>
        <end position="456"/>
    </location>
</feature>
<organism evidence="6 7">
    <name type="scientific">Lentinula edodes</name>
    <name type="common">Shiitake mushroom</name>
    <name type="synonym">Lentinus edodes</name>
    <dbReference type="NCBI Taxonomy" id="5353"/>
    <lineage>
        <taxon>Eukaryota</taxon>
        <taxon>Fungi</taxon>
        <taxon>Dikarya</taxon>
        <taxon>Basidiomycota</taxon>
        <taxon>Agaricomycotina</taxon>
        <taxon>Agaricomycetes</taxon>
        <taxon>Agaricomycetidae</taxon>
        <taxon>Agaricales</taxon>
        <taxon>Marasmiineae</taxon>
        <taxon>Omphalotaceae</taxon>
        <taxon>Lentinula</taxon>
    </lineage>
</organism>
<name>A0A1Q3E6J2_LENED</name>
<feature type="transmembrane region" description="Helical" evidence="4">
    <location>
        <begin position="241"/>
        <end position="263"/>
    </location>
</feature>
<feature type="transmembrane region" description="Helical" evidence="4">
    <location>
        <begin position="393"/>
        <end position="414"/>
    </location>
</feature>
<feature type="domain" description="Major facilitator superfamily (MFS) profile" evidence="5">
    <location>
        <begin position="169"/>
        <end position="550"/>
    </location>
</feature>
<dbReference type="InterPro" id="IPR020846">
    <property type="entry name" value="MFS_dom"/>
</dbReference>
<feature type="transmembrane region" description="Helical" evidence="4">
    <location>
        <begin position="524"/>
        <end position="545"/>
    </location>
</feature>
<evidence type="ECO:0000259" key="5">
    <source>
        <dbReference type="PROSITE" id="PS50850"/>
    </source>
</evidence>
<comment type="subcellular location">
    <subcellularLocation>
        <location evidence="1">Membrane</location>
        <topology evidence="1">Multi-pass membrane protein</topology>
    </subcellularLocation>
</comment>
<feature type="transmembrane region" description="Helical" evidence="4">
    <location>
        <begin position="462"/>
        <end position="485"/>
    </location>
</feature>
<keyword evidence="4" id="KW-0472">Membrane</keyword>
<dbReference type="InterPro" id="IPR011701">
    <property type="entry name" value="MFS"/>
</dbReference>